<dbReference type="GO" id="GO:0003677">
    <property type="term" value="F:DNA binding"/>
    <property type="evidence" value="ECO:0007669"/>
    <property type="project" value="InterPro"/>
</dbReference>
<dbReference type="SUPFAM" id="SSF52540">
    <property type="entry name" value="P-loop containing nucleoside triphosphate hydrolases"/>
    <property type="match status" value="1"/>
</dbReference>
<dbReference type="InterPro" id="IPR000212">
    <property type="entry name" value="DNA_helicase_UvrD/REP"/>
</dbReference>
<evidence type="ECO:0000256" key="8">
    <source>
        <dbReference type="ARBA" id="ARBA00034808"/>
    </source>
</evidence>
<gene>
    <name evidence="13" type="primary">pcrA_2</name>
    <name evidence="13" type="ORF">Pr1d_25820</name>
</gene>
<evidence type="ECO:0000256" key="7">
    <source>
        <dbReference type="ARBA" id="ARBA00034617"/>
    </source>
</evidence>
<dbReference type="InterPro" id="IPR014016">
    <property type="entry name" value="UvrD-like_ATP-bd"/>
</dbReference>
<keyword evidence="14" id="KW-1185">Reference proteome</keyword>
<dbReference type="KEGG" id="bgok:Pr1d_25820"/>
<dbReference type="GO" id="GO:0005524">
    <property type="term" value="F:ATP binding"/>
    <property type="evidence" value="ECO:0007669"/>
    <property type="project" value="UniProtKB-UniRule"/>
</dbReference>
<dbReference type="PROSITE" id="PS51198">
    <property type="entry name" value="UVRD_HELICASE_ATP_BIND"/>
    <property type="match status" value="1"/>
</dbReference>
<sequence length="662" mass="74498">MSDGLNSPQREAVRTLSGPLLVLAGAGTGKTRVVTHRIAELIRHGTPPERILAVTFTRKAAGEMLERATLLLQTKKRKPETRPVISTFHSLCVKVLRRHIERLGYPRKFTICDRSDQQAEARSALREIRCPDQSLKPADLLSIISQWKSRSFEPGRAASAADSDKEHLAAAAYRRYQSTLKTKGMVDFDDLLLLTQQLFAKHPAVRREEAALFDHVLIDEYQDTNQSQYQIVKGLAAGHRNLCVVGDDDQSIYGWRGAEVQHILGFKNDWPEAKVVRLEENYRSTASILKYANTLIAFNRVRHEKVLIAARPNGQIPRVMQLRDENDEAEKIVFDIQRLLSEPGVRAKDFAILCRTNEQPRAFETELRRAKLPYVLLGGMSFFDRKEVKDILSYLKVVDNPQDESSLLRIINTPTRNIGASTVKQLLAAATAKGCTVWDVLPEAGPLGILPSNAAAAVTKFRQLILSLQDVSQKTTLANLVEEVISRTGYHSELDRQYPDPNDREARSASVEEIINAAAAFDGRKKKQTRLEEFLDEIALGTRDSSDDKENQLQNNAIALMTLHSAKGLEFPFVYMVGMEEGILPHKRSVEVEGDAIDEERRLCYVGVTRAQESLTLSFALARRKWGKLRDTVPSRFLYEMTGKAENIRKPGSRRPRSRNAV</sequence>
<evidence type="ECO:0000256" key="4">
    <source>
        <dbReference type="ARBA" id="ARBA00022806"/>
    </source>
</evidence>
<evidence type="ECO:0000256" key="9">
    <source>
        <dbReference type="ARBA" id="ARBA00048988"/>
    </source>
</evidence>
<dbReference type="GO" id="GO:0005829">
    <property type="term" value="C:cytosol"/>
    <property type="evidence" value="ECO:0007669"/>
    <property type="project" value="TreeGrafter"/>
</dbReference>
<dbReference type="CDD" id="cd17932">
    <property type="entry name" value="DEXQc_UvrD"/>
    <property type="match status" value="1"/>
</dbReference>
<dbReference type="Gene3D" id="3.40.50.300">
    <property type="entry name" value="P-loop containing nucleotide triphosphate hydrolases"/>
    <property type="match status" value="2"/>
</dbReference>
<accession>A0A5B9QEF3</accession>
<evidence type="ECO:0000256" key="6">
    <source>
        <dbReference type="ARBA" id="ARBA00023235"/>
    </source>
</evidence>
<evidence type="ECO:0000259" key="11">
    <source>
        <dbReference type="PROSITE" id="PS51198"/>
    </source>
</evidence>
<dbReference type="RefSeq" id="WP_148073817.1">
    <property type="nucleotide sequence ID" value="NZ_CP042913.1"/>
</dbReference>
<dbReference type="InterPro" id="IPR027417">
    <property type="entry name" value="P-loop_NTPase"/>
</dbReference>
<protein>
    <recommendedName>
        <fullName evidence="8">DNA 3'-5' helicase</fullName>
        <ecNumber evidence="8">5.6.2.4</ecNumber>
    </recommendedName>
</protein>
<dbReference type="EC" id="5.6.2.4" evidence="8"/>
<dbReference type="Pfam" id="PF00580">
    <property type="entry name" value="UvrD-helicase"/>
    <property type="match status" value="1"/>
</dbReference>
<dbReference type="PROSITE" id="PS51217">
    <property type="entry name" value="UVRD_HELICASE_CTER"/>
    <property type="match status" value="1"/>
</dbReference>
<proteinExistence type="inferred from homology"/>
<dbReference type="Gene3D" id="1.10.486.10">
    <property type="entry name" value="PCRA, domain 4"/>
    <property type="match status" value="1"/>
</dbReference>
<feature type="domain" description="UvrD-like helicase ATP-binding" evidence="11">
    <location>
        <begin position="3"/>
        <end position="285"/>
    </location>
</feature>
<dbReference type="OrthoDB" id="9810135at2"/>
<dbReference type="Proteomes" id="UP000323917">
    <property type="component" value="Chromosome"/>
</dbReference>
<comment type="catalytic activity">
    <reaction evidence="9">
        <text>ATP + H2O = ADP + phosphate + H(+)</text>
        <dbReference type="Rhea" id="RHEA:13065"/>
        <dbReference type="ChEBI" id="CHEBI:15377"/>
        <dbReference type="ChEBI" id="CHEBI:15378"/>
        <dbReference type="ChEBI" id="CHEBI:30616"/>
        <dbReference type="ChEBI" id="CHEBI:43474"/>
        <dbReference type="ChEBI" id="CHEBI:456216"/>
        <dbReference type="EC" id="5.6.2.4"/>
    </reaction>
</comment>
<evidence type="ECO:0000256" key="10">
    <source>
        <dbReference type="PROSITE-ProRule" id="PRU00560"/>
    </source>
</evidence>
<evidence type="ECO:0000256" key="3">
    <source>
        <dbReference type="ARBA" id="ARBA00022801"/>
    </source>
</evidence>
<evidence type="ECO:0000256" key="5">
    <source>
        <dbReference type="ARBA" id="ARBA00022840"/>
    </source>
</evidence>
<keyword evidence="6" id="KW-0413">Isomerase</keyword>
<dbReference type="Gene3D" id="1.10.10.160">
    <property type="match status" value="1"/>
</dbReference>
<evidence type="ECO:0000313" key="14">
    <source>
        <dbReference type="Proteomes" id="UP000323917"/>
    </source>
</evidence>
<evidence type="ECO:0000313" key="13">
    <source>
        <dbReference type="EMBL" id="QEG35286.1"/>
    </source>
</evidence>
<name>A0A5B9QEF3_9BACT</name>
<keyword evidence="5 10" id="KW-0067">ATP-binding</keyword>
<evidence type="ECO:0000256" key="2">
    <source>
        <dbReference type="ARBA" id="ARBA00022741"/>
    </source>
</evidence>
<dbReference type="GO" id="GO:0016887">
    <property type="term" value="F:ATP hydrolysis activity"/>
    <property type="evidence" value="ECO:0007669"/>
    <property type="project" value="RHEA"/>
</dbReference>
<dbReference type="InterPro" id="IPR013986">
    <property type="entry name" value="DExx_box_DNA_helicase_dom_sf"/>
</dbReference>
<keyword evidence="4 10" id="KW-0347">Helicase</keyword>
<reference evidence="13 14" key="1">
    <citation type="submission" date="2019-08" db="EMBL/GenBank/DDBJ databases">
        <title>Deep-cultivation of Planctomycetes and their phenomic and genomic characterization uncovers novel biology.</title>
        <authorList>
            <person name="Wiegand S."/>
            <person name="Jogler M."/>
            <person name="Boedeker C."/>
            <person name="Pinto D."/>
            <person name="Vollmers J."/>
            <person name="Rivas-Marin E."/>
            <person name="Kohn T."/>
            <person name="Peeters S.H."/>
            <person name="Heuer A."/>
            <person name="Rast P."/>
            <person name="Oberbeckmann S."/>
            <person name="Bunk B."/>
            <person name="Jeske O."/>
            <person name="Meyerdierks A."/>
            <person name="Storesund J.E."/>
            <person name="Kallscheuer N."/>
            <person name="Luecker S."/>
            <person name="Lage O.M."/>
            <person name="Pohl T."/>
            <person name="Merkel B.J."/>
            <person name="Hornburger P."/>
            <person name="Mueller R.-W."/>
            <person name="Bruemmer F."/>
            <person name="Labrenz M."/>
            <person name="Spormann A.M."/>
            <person name="Op den Camp H."/>
            <person name="Overmann J."/>
            <person name="Amann R."/>
            <person name="Jetten M.S.M."/>
            <person name="Mascher T."/>
            <person name="Medema M.H."/>
            <person name="Devos D.P."/>
            <person name="Kaster A.-K."/>
            <person name="Ovreas L."/>
            <person name="Rohde M."/>
            <person name="Galperin M.Y."/>
            <person name="Jogler C."/>
        </authorList>
    </citation>
    <scope>NUCLEOTIDE SEQUENCE [LARGE SCALE GENOMIC DNA]</scope>
    <source>
        <strain evidence="13 14">Pr1d</strain>
    </source>
</reference>
<keyword evidence="2 10" id="KW-0547">Nucleotide-binding</keyword>
<feature type="binding site" evidence="10">
    <location>
        <begin position="24"/>
        <end position="31"/>
    </location>
    <ligand>
        <name>ATP</name>
        <dbReference type="ChEBI" id="CHEBI:30616"/>
    </ligand>
</feature>
<comment type="similarity">
    <text evidence="1">Belongs to the helicase family. UvrD subfamily.</text>
</comment>
<keyword evidence="3 10" id="KW-0378">Hydrolase</keyword>
<dbReference type="PANTHER" id="PTHR11070">
    <property type="entry name" value="UVRD / RECB / PCRA DNA HELICASE FAMILY MEMBER"/>
    <property type="match status" value="1"/>
</dbReference>
<feature type="domain" description="UvrD-like helicase C-terminal" evidence="12">
    <location>
        <begin position="286"/>
        <end position="568"/>
    </location>
</feature>
<dbReference type="InterPro" id="IPR014017">
    <property type="entry name" value="DNA_helicase_UvrD-like_C"/>
</dbReference>
<dbReference type="Pfam" id="PF13361">
    <property type="entry name" value="UvrD_C"/>
    <property type="match status" value="1"/>
</dbReference>
<dbReference type="EMBL" id="CP042913">
    <property type="protein sequence ID" value="QEG35286.1"/>
    <property type="molecule type" value="Genomic_DNA"/>
</dbReference>
<organism evidence="13 14">
    <name type="scientific">Bythopirellula goksoeyrii</name>
    <dbReference type="NCBI Taxonomy" id="1400387"/>
    <lineage>
        <taxon>Bacteria</taxon>
        <taxon>Pseudomonadati</taxon>
        <taxon>Planctomycetota</taxon>
        <taxon>Planctomycetia</taxon>
        <taxon>Pirellulales</taxon>
        <taxon>Lacipirellulaceae</taxon>
        <taxon>Bythopirellula</taxon>
    </lineage>
</organism>
<dbReference type="PANTHER" id="PTHR11070:SF64">
    <property type="entry name" value="ATP-DEPENDENT DNA HELICASE REP"/>
    <property type="match status" value="1"/>
</dbReference>
<comment type="catalytic activity">
    <reaction evidence="7">
        <text>Couples ATP hydrolysis with the unwinding of duplex DNA by translocating in the 3'-5' direction.</text>
        <dbReference type="EC" id="5.6.2.4"/>
    </reaction>
</comment>
<dbReference type="GO" id="GO:0000725">
    <property type="term" value="P:recombinational repair"/>
    <property type="evidence" value="ECO:0007669"/>
    <property type="project" value="TreeGrafter"/>
</dbReference>
<evidence type="ECO:0000259" key="12">
    <source>
        <dbReference type="PROSITE" id="PS51217"/>
    </source>
</evidence>
<dbReference type="AlphaFoldDB" id="A0A5B9QEF3"/>
<dbReference type="GO" id="GO:0043138">
    <property type="term" value="F:3'-5' DNA helicase activity"/>
    <property type="evidence" value="ECO:0007669"/>
    <property type="project" value="UniProtKB-EC"/>
</dbReference>
<evidence type="ECO:0000256" key="1">
    <source>
        <dbReference type="ARBA" id="ARBA00009922"/>
    </source>
</evidence>